<name>A0A851XL94_EOLRO</name>
<dbReference type="InterPro" id="IPR016192">
    <property type="entry name" value="APOBEC/CMP_deaminase_Zn-bd"/>
</dbReference>
<feature type="domain" description="CMP/dCMP-type deaminase" evidence="6">
    <location>
        <begin position="1"/>
        <end position="124"/>
    </location>
</feature>
<dbReference type="GO" id="GO:0005737">
    <property type="term" value="C:cytoplasm"/>
    <property type="evidence" value="ECO:0007669"/>
    <property type="project" value="TreeGrafter"/>
</dbReference>
<dbReference type="InterPro" id="IPR002125">
    <property type="entry name" value="CMP_dCMP_dom"/>
</dbReference>
<feature type="non-terminal residue" evidence="7">
    <location>
        <position position="191"/>
    </location>
</feature>
<organism evidence="7 8">
    <name type="scientific">Eolophus roseicapilla</name>
    <name type="common">Galah cockatoo</name>
    <name type="synonym">Cacatua roseicapilla</name>
    <dbReference type="NCBI Taxonomy" id="176039"/>
    <lineage>
        <taxon>Eukaryota</taxon>
        <taxon>Metazoa</taxon>
        <taxon>Chordata</taxon>
        <taxon>Craniata</taxon>
        <taxon>Vertebrata</taxon>
        <taxon>Euteleostomi</taxon>
        <taxon>Archelosauria</taxon>
        <taxon>Archosauria</taxon>
        <taxon>Dinosauria</taxon>
        <taxon>Saurischia</taxon>
        <taxon>Theropoda</taxon>
        <taxon>Coelurosauria</taxon>
        <taxon>Aves</taxon>
        <taxon>Neognathae</taxon>
        <taxon>Neoaves</taxon>
        <taxon>Telluraves</taxon>
        <taxon>Australaves</taxon>
        <taxon>Psittaciformes</taxon>
        <taxon>Cacatuidae</taxon>
        <taxon>Eolophus</taxon>
    </lineage>
</organism>
<accession>A0A851XL94</accession>
<gene>
    <name evidence="7" type="primary">Apobec1_1</name>
    <name evidence="7" type="ORF">EOLROS_R14693</name>
</gene>
<proteinExistence type="inferred from homology"/>
<evidence type="ECO:0000256" key="3">
    <source>
        <dbReference type="ARBA" id="ARBA00022723"/>
    </source>
</evidence>
<reference evidence="7" key="1">
    <citation type="submission" date="2019-09" db="EMBL/GenBank/DDBJ databases">
        <title>Bird 10,000 Genomes (B10K) Project - Family phase.</title>
        <authorList>
            <person name="Zhang G."/>
        </authorList>
    </citation>
    <scope>NUCLEOTIDE SEQUENCE</scope>
    <source>
        <strain evidence="7">B10K-DU-025-06</strain>
        <tissue evidence="7">Mixed tissue sample</tissue>
    </source>
</reference>
<dbReference type="InterPro" id="IPR016193">
    <property type="entry name" value="Cytidine_deaminase-like"/>
</dbReference>
<evidence type="ECO:0000259" key="6">
    <source>
        <dbReference type="PROSITE" id="PS51747"/>
    </source>
</evidence>
<comment type="cofactor">
    <cofactor evidence="1">
        <name>Zn(2+)</name>
        <dbReference type="ChEBI" id="CHEBI:29105"/>
    </cofactor>
</comment>
<evidence type="ECO:0000313" key="8">
    <source>
        <dbReference type="Proteomes" id="UP000637704"/>
    </source>
</evidence>
<dbReference type="PANTHER" id="PTHR13857">
    <property type="entry name" value="MRNA EDITING ENZYME"/>
    <property type="match status" value="1"/>
</dbReference>
<dbReference type="GO" id="GO:0008270">
    <property type="term" value="F:zinc ion binding"/>
    <property type="evidence" value="ECO:0007669"/>
    <property type="project" value="InterPro"/>
</dbReference>
<dbReference type="InterPro" id="IPR050610">
    <property type="entry name" value="APOBEC_Cyt_Deaminase"/>
</dbReference>
<keyword evidence="8" id="KW-1185">Reference proteome</keyword>
<keyword evidence="5" id="KW-0862">Zinc</keyword>
<evidence type="ECO:0000256" key="1">
    <source>
        <dbReference type="ARBA" id="ARBA00001947"/>
    </source>
</evidence>
<dbReference type="GO" id="GO:0005634">
    <property type="term" value="C:nucleus"/>
    <property type="evidence" value="ECO:0007669"/>
    <property type="project" value="TreeGrafter"/>
</dbReference>
<comment type="similarity">
    <text evidence="2">Belongs to the cytidine and deoxycytidylate deaminase family.</text>
</comment>
<dbReference type="SUPFAM" id="SSF53927">
    <property type="entry name" value="Cytidine deaminase-like"/>
    <property type="match status" value="1"/>
</dbReference>
<evidence type="ECO:0000256" key="4">
    <source>
        <dbReference type="ARBA" id="ARBA00022801"/>
    </source>
</evidence>
<sequence length="191" mass="22547">SMYISKKALKDHFDPHKTPRDTYLLCILRWGETGKPWKHWVRSYRYHAEVYFLEKIFQTRKSNSDVNCSITWYLSWSPCGNCCRKILSFLKKHSYVSMYIYVSRLYYIDDRETRQNLKNLVNSVDVTISVMEIQGKVSHASHLAFISPDYTDCWENFIQGDAADDSWTVDFPSEITKNCLKLQGIFKVSRV</sequence>
<dbReference type="PANTHER" id="PTHR13857:SF26">
    <property type="entry name" value="C-U-EDITING ENZYME APOBEC-1"/>
    <property type="match status" value="1"/>
</dbReference>
<evidence type="ECO:0000256" key="5">
    <source>
        <dbReference type="ARBA" id="ARBA00022833"/>
    </source>
</evidence>
<dbReference type="CDD" id="cd01283">
    <property type="entry name" value="cytidine_deaminase"/>
    <property type="match status" value="1"/>
</dbReference>
<protein>
    <submittedName>
        <fullName evidence="7">ABEC1 enzyme</fullName>
    </submittedName>
</protein>
<evidence type="ECO:0000256" key="2">
    <source>
        <dbReference type="ARBA" id="ARBA00006576"/>
    </source>
</evidence>
<dbReference type="GO" id="GO:0016554">
    <property type="term" value="P:cytidine to uridine editing"/>
    <property type="evidence" value="ECO:0007669"/>
    <property type="project" value="TreeGrafter"/>
</dbReference>
<dbReference type="PROSITE" id="PS51747">
    <property type="entry name" value="CYT_DCMP_DEAMINASES_2"/>
    <property type="match status" value="1"/>
</dbReference>
<keyword evidence="3" id="KW-0479">Metal-binding</keyword>
<dbReference type="GO" id="GO:0003723">
    <property type="term" value="F:RNA binding"/>
    <property type="evidence" value="ECO:0007669"/>
    <property type="project" value="TreeGrafter"/>
</dbReference>
<dbReference type="Gene3D" id="3.40.140.10">
    <property type="entry name" value="Cytidine Deaminase, domain 2"/>
    <property type="match status" value="1"/>
</dbReference>
<comment type="caution">
    <text evidence="7">The sequence shown here is derived from an EMBL/GenBank/DDBJ whole genome shotgun (WGS) entry which is preliminary data.</text>
</comment>
<dbReference type="GO" id="GO:0004126">
    <property type="term" value="F:cytidine deaminase activity"/>
    <property type="evidence" value="ECO:0007669"/>
    <property type="project" value="TreeGrafter"/>
</dbReference>
<feature type="non-terminal residue" evidence="7">
    <location>
        <position position="1"/>
    </location>
</feature>
<dbReference type="PROSITE" id="PS00903">
    <property type="entry name" value="CYT_DCMP_DEAMINASES_1"/>
    <property type="match status" value="1"/>
</dbReference>
<dbReference type="AlphaFoldDB" id="A0A851XL94"/>
<dbReference type="Pfam" id="PF18750">
    <property type="entry name" value="SNAD4"/>
    <property type="match status" value="1"/>
</dbReference>
<keyword evidence="4" id="KW-0378">Hydrolase</keyword>
<evidence type="ECO:0000313" key="7">
    <source>
        <dbReference type="EMBL" id="NXD67626.1"/>
    </source>
</evidence>
<dbReference type="Proteomes" id="UP000637704">
    <property type="component" value="Unassembled WGS sequence"/>
</dbReference>
<dbReference type="EMBL" id="WBNI01000420">
    <property type="protein sequence ID" value="NXD67626.1"/>
    <property type="molecule type" value="Genomic_DNA"/>
</dbReference>